<reference evidence="1 2" key="1">
    <citation type="submission" date="2024-04" db="EMBL/GenBank/DDBJ databases">
        <title>Tritrichomonas musculus Genome.</title>
        <authorList>
            <person name="Alves-Ferreira E."/>
            <person name="Grigg M."/>
            <person name="Lorenzi H."/>
            <person name="Galac M."/>
        </authorList>
    </citation>
    <scope>NUCLEOTIDE SEQUENCE [LARGE SCALE GENOMIC DNA]</scope>
    <source>
        <strain evidence="1 2">EAF2021</strain>
    </source>
</reference>
<dbReference type="Proteomes" id="UP001470230">
    <property type="component" value="Unassembled WGS sequence"/>
</dbReference>
<dbReference type="EMBL" id="JAPFFF010000034">
    <property type="protein sequence ID" value="KAK8843674.1"/>
    <property type="molecule type" value="Genomic_DNA"/>
</dbReference>
<gene>
    <name evidence="1" type="ORF">M9Y10_024737</name>
</gene>
<comment type="caution">
    <text evidence="1">The sequence shown here is derived from an EMBL/GenBank/DDBJ whole genome shotgun (WGS) entry which is preliminary data.</text>
</comment>
<proteinExistence type="predicted"/>
<protein>
    <submittedName>
        <fullName evidence="1">Uncharacterized protein</fullName>
    </submittedName>
</protein>
<keyword evidence="2" id="KW-1185">Reference proteome</keyword>
<evidence type="ECO:0000313" key="1">
    <source>
        <dbReference type="EMBL" id="KAK8843674.1"/>
    </source>
</evidence>
<accession>A0ABR2HC22</accession>
<organism evidence="1 2">
    <name type="scientific">Tritrichomonas musculus</name>
    <dbReference type="NCBI Taxonomy" id="1915356"/>
    <lineage>
        <taxon>Eukaryota</taxon>
        <taxon>Metamonada</taxon>
        <taxon>Parabasalia</taxon>
        <taxon>Tritrichomonadida</taxon>
        <taxon>Tritrichomonadidae</taxon>
        <taxon>Tritrichomonas</taxon>
    </lineage>
</organism>
<sequence length="101" mass="11639">MYFYLVKNKGARKKLNKITIRGETFYILAGTYIAPFASSITENPLINGMMLDANFSTFQNNYVSIPTIIIQNTGIPIEISFALTQSEKIYNNFFERYENTF</sequence>
<evidence type="ECO:0000313" key="2">
    <source>
        <dbReference type="Proteomes" id="UP001470230"/>
    </source>
</evidence>
<name>A0ABR2HC22_9EUKA</name>